<evidence type="ECO:0000259" key="6">
    <source>
        <dbReference type="PROSITE" id="PS50893"/>
    </source>
</evidence>
<evidence type="ECO:0000256" key="1">
    <source>
        <dbReference type="ARBA" id="ARBA00004651"/>
    </source>
</evidence>
<dbReference type="Gene3D" id="1.20.1560.10">
    <property type="entry name" value="ABC transporter type 1, transmembrane domain"/>
    <property type="match status" value="1"/>
</dbReference>
<dbReference type="InterPro" id="IPR036640">
    <property type="entry name" value="ABC1_TM_sf"/>
</dbReference>
<dbReference type="Proteomes" id="UP000245133">
    <property type="component" value="Unassembled WGS sequence"/>
</dbReference>
<reference evidence="8 9" key="1">
    <citation type="submission" date="2018-02" db="EMBL/GenBank/DDBJ databases">
        <title>Novel Leptospira species isolated from soil and water in Japan.</title>
        <authorList>
            <person name="Nakao R."/>
            <person name="Masuzawa T."/>
        </authorList>
    </citation>
    <scope>NUCLEOTIDE SEQUENCE [LARGE SCALE GENOMIC DNA]</scope>
    <source>
        <strain evidence="8 9">YH101</strain>
    </source>
</reference>
<feature type="domain" description="ABC transmembrane type-1" evidence="7">
    <location>
        <begin position="210"/>
        <end position="469"/>
    </location>
</feature>
<feature type="transmembrane region" description="Helical" evidence="5">
    <location>
        <begin position="323"/>
        <end position="341"/>
    </location>
</feature>
<name>A0A2P2E2N9_9LEPT</name>
<keyword evidence="9" id="KW-1185">Reference proteome</keyword>
<keyword evidence="2 5" id="KW-0812">Transmembrane</keyword>
<dbReference type="PANTHER" id="PTHR43394">
    <property type="entry name" value="ATP-DEPENDENT PERMEASE MDL1, MITOCHONDRIAL"/>
    <property type="match status" value="1"/>
</dbReference>
<evidence type="ECO:0000259" key="7">
    <source>
        <dbReference type="PROSITE" id="PS50929"/>
    </source>
</evidence>
<dbReference type="GO" id="GO:0015421">
    <property type="term" value="F:ABC-type oligopeptide transporter activity"/>
    <property type="evidence" value="ECO:0007669"/>
    <property type="project" value="TreeGrafter"/>
</dbReference>
<dbReference type="GO" id="GO:0016887">
    <property type="term" value="F:ATP hydrolysis activity"/>
    <property type="evidence" value="ECO:0007669"/>
    <property type="project" value="InterPro"/>
</dbReference>
<dbReference type="InterPro" id="IPR003439">
    <property type="entry name" value="ABC_transporter-like_ATP-bd"/>
</dbReference>
<protein>
    <submittedName>
        <fullName evidence="8">ABC transporter transmembrane region</fullName>
    </submittedName>
</protein>
<organism evidence="8 9">
    <name type="scientific">Leptospira ryugenii</name>
    <dbReference type="NCBI Taxonomy" id="1917863"/>
    <lineage>
        <taxon>Bacteria</taxon>
        <taxon>Pseudomonadati</taxon>
        <taxon>Spirochaetota</taxon>
        <taxon>Spirochaetia</taxon>
        <taxon>Leptospirales</taxon>
        <taxon>Leptospiraceae</taxon>
        <taxon>Leptospira</taxon>
    </lineage>
</organism>
<dbReference type="PROSITE" id="PS50893">
    <property type="entry name" value="ABC_TRANSPORTER_2"/>
    <property type="match status" value="1"/>
</dbReference>
<feature type="transmembrane region" description="Helical" evidence="5">
    <location>
        <begin position="430"/>
        <end position="457"/>
    </location>
</feature>
<gene>
    <name evidence="8" type="ORF">LPTSP4_26800</name>
</gene>
<dbReference type="RefSeq" id="WP_108977511.1">
    <property type="nucleotide sequence ID" value="NZ_BFBB01000008.1"/>
</dbReference>
<feature type="transmembrane region" description="Helical" evidence="5">
    <location>
        <begin position="347"/>
        <end position="365"/>
    </location>
</feature>
<evidence type="ECO:0000256" key="4">
    <source>
        <dbReference type="ARBA" id="ARBA00023136"/>
    </source>
</evidence>
<feature type="transmembrane region" description="Helical" evidence="5">
    <location>
        <begin position="236"/>
        <end position="259"/>
    </location>
</feature>
<evidence type="ECO:0000256" key="3">
    <source>
        <dbReference type="ARBA" id="ARBA00022989"/>
    </source>
</evidence>
<evidence type="ECO:0000256" key="5">
    <source>
        <dbReference type="SAM" id="Phobius"/>
    </source>
</evidence>
<evidence type="ECO:0000313" key="8">
    <source>
        <dbReference type="EMBL" id="GBF51148.1"/>
    </source>
</evidence>
<keyword evidence="4 5" id="KW-0472">Membrane</keyword>
<evidence type="ECO:0000313" key="9">
    <source>
        <dbReference type="Proteomes" id="UP000245133"/>
    </source>
</evidence>
<dbReference type="InterPro" id="IPR027417">
    <property type="entry name" value="P-loop_NTPase"/>
</dbReference>
<dbReference type="Gene3D" id="3.40.50.300">
    <property type="entry name" value="P-loop containing nucleotide triphosphate hydrolases"/>
    <property type="match status" value="1"/>
</dbReference>
<dbReference type="InterPro" id="IPR011527">
    <property type="entry name" value="ABC1_TM_dom"/>
</dbReference>
<feature type="transmembrane region" description="Helical" evidence="5">
    <location>
        <begin position="209"/>
        <end position="230"/>
    </location>
</feature>
<feature type="domain" description="ABC transporter" evidence="6">
    <location>
        <begin position="525"/>
        <end position="743"/>
    </location>
</feature>
<accession>A0A2P2E2N9</accession>
<sequence>MKQVKFLKVYLKKLRLLFGFEESRVESPRELGDNFWLNLLNYFASINGRKLKPSIMYEILNRYQYRYPNITEDNFEDFLIELSVHFQVKLNYTHKSLEQIKNFITPNSPFVFIRKSRDGLNFIAYSITGYQSFKYKVETISIDHTEEWIPEKDLCQILGIKNTRIGLRWFISEPLYQFTGSVEKTKSTDRLKHVLNIVYQLISLERRDIWIVVIYGIGIGILSLVIPIATSSLVNIVSFGVLLQPVIVLTILVMFFLGFAGAMQIIQTYVVEVLERRVFVRIASEFAVKFPLIQAEVTENLHKPELANRFFDTMTIQKSVNTLLVEGLSVLLTTIIGFVLIGIYHPIFLLFDLFVLVVGFYYLIYRLGKKTVSAYTYVSKEKYRVAAWIEEIARHSAIFQSKFGLQYGAKKADTLIKDYLYSREKYFRNLILQIAGLVGLQVIASAIVLGLGGYLVINRELTIGQLVAAELVIAKVLSDIAKFGKQLSSFYYMIAAVDKIDAVLSLPLSSGGPHPFIPKEGPLEIEMSNIKYSSLKAFIDINGFNHCFKPRSITGITCEDPKISSIFLDLVAGIRVPEKGSIFFDQQDLHESDYKMNFMDTVLLRGNEIFEGSIHENLCLGRNDISLFEIRETLEKMNFWLFIETLPDGLHTKLNTFGNPFDTIQKSVLQIARAILSKPRLLVVDRILDGIPLQYLEPIFEILLDPKRPWTLLIASRSEAVLSRMETLMCIEDNTITPKPVRKRK</sequence>
<dbReference type="OrthoDB" id="311344at2"/>
<dbReference type="AlphaFoldDB" id="A0A2P2E2N9"/>
<keyword evidence="3 5" id="KW-1133">Transmembrane helix</keyword>
<proteinExistence type="predicted"/>
<evidence type="ECO:0000256" key="2">
    <source>
        <dbReference type="ARBA" id="ARBA00022692"/>
    </source>
</evidence>
<dbReference type="SUPFAM" id="SSF90123">
    <property type="entry name" value="ABC transporter transmembrane region"/>
    <property type="match status" value="1"/>
</dbReference>
<dbReference type="EMBL" id="BFBB01000008">
    <property type="protein sequence ID" value="GBF51148.1"/>
    <property type="molecule type" value="Genomic_DNA"/>
</dbReference>
<dbReference type="PANTHER" id="PTHR43394:SF4">
    <property type="entry name" value="TOXIN SECRETION ABC TRANSPORTER ATP-BINDING PROTEIN"/>
    <property type="match status" value="1"/>
</dbReference>
<dbReference type="PROSITE" id="PS50929">
    <property type="entry name" value="ABC_TM1F"/>
    <property type="match status" value="1"/>
</dbReference>
<dbReference type="SUPFAM" id="SSF52540">
    <property type="entry name" value="P-loop containing nucleoside triphosphate hydrolases"/>
    <property type="match status" value="1"/>
</dbReference>
<comment type="subcellular location">
    <subcellularLocation>
        <location evidence="1">Cell membrane</location>
        <topology evidence="1">Multi-pass membrane protein</topology>
    </subcellularLocation>
</comment>
<comment type="caution">
    <text evidence="8">The sequence shown here is derived from an EMBL/GenBank/DDBJ whole genome shotgun (WGS) entry which is preliminary data.</text>
</comment>
<dbReference type="GO" id="GO:0005524">
    <property type="term" value="F:ATP binding"/>
    <property type="evidence" value="ECO:0007669"/>
    <property type="project" value="InterPro"/>
</dbReference>
<dbReference type="GO" id="GO:0005886">
    <property type="term" value="C:plasma membrane"/>
    <property type="evidence" value="ECO:0007669"/>
    <property type="project" value="UniProtKB-SubCell"/>
</dbReference>
<dbReference type="InterPro" id="IPR039421">
    <property type="entry name" value="Type_1_exporter"/>
</dbReference>